<dbReference type="InterPro" id="IPR000719">
    <property type="entry name" value="Prot_kinase_dom"/>
</dbReference>
<dbReference type="SUPFAM" id="SSF56112">
    <property type="entry name" value="Protein kinase-like (PK-like)"/>
    <property type="match status" value="1"/>
</dbReference>
<dbReference type="InterPro" id="IPR051681">
    <property type="entry name" value="Ser/Thr_Kinases-Pseudokinases"/>
</dbReference>
<feature type="compositionally biased region" description="Polar residues" evidence="1">
    <location>
        <begin position="21"/>
        <end position="33"/>
    </location>
</feature>
<dbReference type="EMBL" id="CAJMWS010000385">
    <property type="protein sequence ID" value="CAE6440093.1"/>
    <property type="molecule type" value="Genomic_DNA"/>
</dbReference>
<feature type="compositionally biased region" description="Polar residues" evidence="1">
    <location>
        <begin position="386"/>
        <end position="398"/>
    </location>
</feature>
<feature type="region of interest" description="Disordered" evidence="1">
    <location>
        <begin position="155"/>
        <end position="176"/>
    </location>
</feature>
<dbReference type="AlphaFoldDB" id="A0A8H2Y1I3"/>
<feature type="compositionally biased region" description="Polar residues" evidence="1">
    <location>
        <begin position="299"/>
        <end position="320"/>
    </location>
</feature>
<dbReference type="Pfam" id="PF00069">
    <property type="entry name" value="Pkinase"/>
    <property type="match status" value="1"/>
</dbReference>
<feature type="region of interest" description="Disordered" evidence="1">
    <location>
        <begin position="342"/>
        <end position="398"/>
    </location>
</feature>
<feature type="region of interest" description="Disordered" evidence="1">
    <location>
        <begin position="293"/>
        <end position="320"/>
    </location>
</feature>
<feature type="region of interest" description="Disordered" evidence="1">
    <location>
        <begin position="1"/>
        <end position="60"/>
    </location>
</feature>
<evidence type="ECO:0000259" key="2">
    <source>
        <dbReference type="PROSITE" id="PS50011"/>
    </source>
</evidence>
<organism evidence="3 4">
    <name type="scientific">Rhizoctonia solani</name>
    <dbReference type="NCBI Taxonomy" id="456999"/>
    <lineage>
        <taxon>Eukaryota</taxon>
        <taxon>Fungi</taxon>
        <taxon>Dikarya</taxon>
        <taxon>Basidiomycota</taxon>
        <taxon>Agaricomycotina</taxon>
        <taxon>Agaricomycetes</taxon>
        <taxon>Cantharellales</taxon>
        <taxon>Ceratobasidiaceae</taxon>
        <taxon>Rhizoctonia</taxon>
    </lineage>
</organism>
<dbReference type="PANTHER" id="PTHR44329:SF214">
    <property type="entry name" value="PROTEIN KINASE DOMAIN-CONTAINING PROTEIN"/>
    <property type="match status" value="1"/>
</dbReference>
<dbReference type="PROSITE" id="PS00108">
    <property type="entry name" value="PROTEIN_KINASE_ST"/>
    <property type="match status" value="1"/>
</dbReference>
<name>A0A8H2Y1I3_9AGAM</name>
<evidence type="ECO:0000313" key="4">
    <source>
        <dbReference type="Proteomes" id="UP000663846"/>
    </source>
</evidence>
<dbReference type="PANTHER" id="PTHR44329">
    <property type="entry name" value="SERINE/THREONINE-PROTEIN KINASE TNNI3K-RELATED"/>
    <property type="match status" value="1"/>
</dbReference>
<feature type="domain" description="Protein kinase" evidence="2">
    <location>
        <begin position="453"/>
        <end position="648"/>
    </location>
</feature>
<evidence type="ECO:0000256" key="1">
    <source>
        <dbReference type="SAM" id="MobiDB-lite"/>
    </source>
</evidence>
<feature type="compositionally biased region" description="Polar residues" evidence="1">
    <location>
        <begin position="50"/>
        <end position="60"/>
    </location>
</feature>
<dbReference type="InterPro" id="IPR008271">
    <property type="entry name" value="Ser/Thr_kinase_AS"/>
</dbReference>
<dbReference type="GO" id="GO:0004674">
    <property type="term" value="F:protein serine/threonine kinase activity"/>
    <property type="evidence" value="ECO:0007669"/>
    <property type="project" value="TreeGrafter"/>
</dbReference>
<comment type="caution">
    <text evidence="3">The sequence shown here is derived from an EMBL/GenBank/DDBJ whole genome shotgun (WGS) entry which is preliminary data.</text>
</comment>
<dbReference type="GO" id="GO:0005524">
    <property type="term" value="F:ATP binding"/>
    <property type="evidence" value="ECO:0007669"/>
    <property type="project" value="InterPro"/>
</dbReference>
<dbReference type="Proteomes" id="UP000663846">
    <property type="component" value="Unassembled WGS sequence"/>
</dbReference>
<dbReference type="SMART" id="SM00220">
    <property type="entry name" value="S_TKc"/>
    <property type="match status" value="1"/>
</dbReference>
<dbReference type="InterPro" id="IPR011009">
    <property type="entry name" value="Kinase-like_dom_sf"/>
</dbReference>
<evidence type="ECO:0000313" key="3">
    <source>
        <dbReference type="EMBL" id="CAE6440093.1"/>
    </source>
</evidence>
<protein>
    <recommendedName>
        <fullName evidence="2">Protein kinase domain-containing protein</fullName>
    </recommendedName>
</protein>
<reference evidence="3" key="1">
    <citation type="submission" date="2021-01" db="EMBL/GenBank/DDBJ databases">
        <authorList>
            <person name="Kaushik A."/>
        </authorList>
    </citation>
    <scope>NUCLEOTIDE SEQUENCE</scope>
    <source>
        <strain evidence="3">AG1-1C</strain>
    </source>
</reference>
<dbReference type="Gene3D" id="1.10.510.10">
    <property type="entry name" value="Transferase(Phosphotransferase) domain 1"/>
    <property type="match status" value="1"/>
</dbReference>
<gene>
    <name evidence="3" type="ORF">RDB_LOCUS128036</name>
</gene>
<feature type="compositionally biased region" description="Polar residues" evidence="1">
    <location>
        <begin position="347"/>
        <end position="356"/>
    </location>
</feature>
<dbReference type="PROSITE" id="PS50011">
    <property type="entry name" value="PROTEIN_KINASE_DOM"/>
    <property type="match status" value="1"/>
</dbReference>
<proteinExistence type="predicted"/>
<sequence length="648" mass="69937">MMHTPYTRTMDIPGRSKPLRNCSQVVNDSTDPSSARHFDGRFDPQYSDGPHSSVSTTSSQCLPFTPPTAIPSSLIELGSGAVSETEIRGCYGESPGAALSESPTQTENTFGDNHSHIIPIPAIRTTGLTNPIEFHPAPAISKSVVATKPEGPELDAVSTTAVSPPNRLRRQASNNSRCSTSTVCRFTVTGSMSPPQVESTPVLGQFSHADGVKDDSDPQATIKLRTPYSTSTSSLSKVSTLGGLNPQRLMHRARKSLGRRQTFWGSTFSAVSNSLNRANYNSNRDINLVEEDEHEGGNDQVTSDSFASSNSEGSMQTSSLTQLAGRLKPFRNSIRVFTALPFLPAGSPSTNNTSEGPASKPNASKPKVTAEPPLGPRILPVEYQCDSPSSSPRAQSPVPTVIDVSSCAATNDLRPKNVRRGTSISGQMSASEVVSLLVAHDCCDVTHTINITTFNEHPIFHGGFSDIFRGQLFDGEYVGVKALRVSVESLADNPNHLRQAARELHTWSKCNHPNVMPLLGLAEFRGRIGMVSPWMWNGNLPCYLEKTKGVNRHHLCVQICEGLSYLHRIGIVHGDLKGANVLISEKGVPVLTDFGNAILRDQTLKFTQARSTGGLTARWSAAELLRGDRHTEATDVYALGMMNELIPT</sequence>
<accession>A0A8H2Y1I3</accession>